<evidence type="ECO:0000313" key="1">
    <source>
        <dbReference type="EMBL" id="SAL88647.1"/>
    </source>
</evidence>
<evidence type="ECO:0000313" key="2">
    <source>
        <dbReference type="Proteomes" id="UP000055019"/>
    </source>
</evidence>
<dbReference type="Proteomes" id="UP000055019">
    <property type="component" value="Unassembled WGS sequence"/>
</dbReference>
<gene>
    <name evidence="1" type="ORF">AWB74_08662</name>
</gene>
<dbReference type="EMBL" id="FCOM02000153">
    <property type="protein sequence ID" value="SAL88647.1"/>
    <property type="molecule type" value="Genomic_DNA"/>
</dbReference>
<protein>
    <submittedName>
        <fullName evidence="1">Uncharacterized protein</fullName>
    </submittedName>
</protein>
<organism evidence="1 2">
    <name type="scientific">Caballeronia arvi</name>
    <dbReference type="NCBI Taxonomy" id="1777135"/>
    <lineage>
        <taxon>Bacteria</taxon>
        <taxon>Pseudomonadati</taxon>
        <taxon>Pseudomonadota</taxon>
        <taxon>Betaproteobacteria</taxon>
        <taxon>Burkholderiales</taxon>
        <taxon>Burkholderiaceae</taxon>
        <taxon>Caballeronia</taxon>
    </lineage>
</organism>
<comment type="caution">
    <text evidence="1">The sequence shown here is derived from an EMBL/GenBank/DDBJ whole genome shotgun (WGS) entry which is preliminary data.</text>
</comment>
<proteinExistence type="predicted"/>
<reference evidence="1" key="1">
    <citation type="submission" date="2016-01" db="EMBL/GenBank/DDBJ databases">
        <authorList>
            <person name="Peeters C."/>
        </authorList>
    </citation>
    <scope>NUCLEOTIDE SEQUENCE [LARGE SCALE GENOMIC DNA]</scope>
    <source>
        <strain evidence="1">LMG 29317</strain>
    </source>
</reference>
<accession>A0A158L5I3</accession>
<sequence length="45" mass="4880">MEPHERIAAEAQIDHAKWLVFHGKGRQSVSRIKALDATLLAGGGL</sequence>
<keyword evidence="2" id="KW-1185">Reference proteome</keyword>
<name>A0A158L5I3_9BURK</name>
<dbReference type="AlphaFoldDB" id="A0A158L5I3"/>